<dbReference type="AlphaFoldDB" id="A0AAN7HHJ3"/>
<reference evidence="3" key="2">
    <citation type="submission" date="2023-05" db="EMBL/GenBank/DDBJ databases">
        <authorList>
            <consortium name="Lawrence Berkeley National Laboratory"/>
            <person name="Steindorff A."/>
            <person name="Hensen N."/>
            <person name="Bonometti L."/>
            <person name="Westerberg I."/>
            <person name="Brannstrom I.O."/>
            <person name="Guillou S."/>
            <person name="Cros-Aarteil S."/>
            <person name="Calhoun S."/>
            <person name="Haridas S."/>
            <person name="Kuo A."/>
            <person name="Mondo S."/>
            <person name="Pangilinan J."/>
            <person name="Riley R."/>
            <person name="Labutti K."/>
            <person name="Andreopoulos B."/>
            <person name="Lipzen A."/>
            <person name="Chen C."/>
            <person name="Yanf M."/>
            <person name="Daum C."/>
            <person name="Ng V."/>
            <person name="Clum A."/>
            <person name="Ohm R."/>
            <person name="Martin F."/>
            <person name="Silar P."/>
            <person name="Natvig D."/>
            <person name="Lalanne C."/>
            <person name="Gautier V."/>
            <person name="Ament-Velasquez S.L."/>
            <person name="Kruys A."/>
            <person name="Hutchinson M.I."/>
            <person name="Powell A.J."/>
            <person name="Barry K."/>
            <person name="Miller A.N."/>
            <person name="Grigoriev I.V."/>
            <person name="Debuchy R."/>
            <person name="Gladieux P."/>
            <person name="Thoren M.H."/>
            <person name="Johannesson H."/>
        </authorList>
    </citation>
    <scope>NUCLEOTIDE SEQUENCE</scope>
    <source>
        <strain evidence="3">CBS 532.94</strain>
    </source>
</reference>
<dbReference type="Proteomes" id="UP001303760">
    <property type="component" value="Unassembled WGS sequence"/>
</dbReference>
<dbReference type="EMBL" id="MU860009">
    <property type="protein sequence ID" value="KAK4242330.1"/>
    <property type="molecule type" value="Genomic_DNA"/>
</dbReference>
<comment type="caution">
    <text evidence="3">The sequence shown here is derived from an EMBL/GenBank/DDBJ whole genome shotgun (WGS) entry which is preliminary data.</text>
</comment>
<proteinExistence type="predicted"/>
<evidence type="ECO:0000256" key="1">
    <source>
        <dbReference type="SAM" id="Coils"/>
    </source>
</evidence>
<evidence type="ECO:0000313" key="3">
    <source>
        <dbReference type="EMBL" id="KAK4242330.1"/>
    </source>
</evidence>
<keyword evidence="1" id="KW-0175">Coiled coil</keyword>
<accession>A0AAN7HHJ3</accession>
<evidence type="ECO:0000313" key="4">
    <source>
        <dbReference type="Proteomes" id="UP001303760"/>
    </source>
</evidence>
<reference evidence="3" key="1">
    <citation type="journal article" date="2023" name="Mol. Phylogenet. Evol.">
        <title>Genome-scale phylogeny and comparative genomics of the fungal order Sordariales.</title>
        <authorList>
            <person name="Hensen N."/>
            <person name="Bonometti L."/>
            <person name="Westerberg I."/>
            <person name="Brannstrom I.O."/>
            <person name="Guillou S."/>
            <person name="Cros-Aarteil S."/>
            <person name="Calhoun S."/>
            <person name="Haridas S."/>
            <person name="Kuo A."/>
            <person name="Mondo S."/>
            <person name="Pangilinan J."/>
            <person name="Riley R."/>
            <person name="LaButti K."/>
            <person name="Andreopoulos B."/>
            <person name="Lipzen A."/>
            <person name="Chen C."/>
            <person name="Yan M."/>
            <person name="Daum C."/>
            <person name="Ng V."/>
            <person name="Clum A."/>
            <person name="Steindorff A."/>
            <person name="Ohm R.A."/>
            <person name="Martin F."/>
            <person name="Silar P."/>
            <person name="Natvig D.O."/>
            <person name="Lalanne C."/>
            <person name="Gautier V."/>
            <person name="Ament-Velasquez S.L."/>
            <person name="Kruys A."/>
            <person name="Hutchinson M.I."/>
            <person name="Powell A.J."/>
            <person name="Barry K."/>
            <person name="Miller A.N."/>
            <person name="Grigoriev I.V."/>
            <person name="Debuchy R."/>
            <person name="Gladieux P."/>
            <person name="Hiltunen Thoren M."/>
            <person name="Johannesson H."/>
        </authorList>
    </citation>
    <scope>NUCLEOTIDE SEQUENCE</scope>
    <source>
        <strain evidence="3">CBS 532.94</strain>
    </source>
</reference>
<protein>
    <recommendedName>
        <fullName evidence="2">Azaphilone pigments biosynthesis cluster protein L N-terminal domain-containing protein</fullName>
    </recommendedName>
</protein>
<sequence length="165" mass="18337">MADPFSIVAGAISVAEVSFRLLRHIHRLRQDLNGVDDELNGLAEQLDSLKELCDMVQSTFTERAGDTSPDLWKHLGRTLENCRGALTKLENVVLKIEKPSSILGPGKINTLRLAVRKRLREVDLSNCRAHLSTYQKALQLALSAIPLYTLPPLPSSAQNRDSRRA</sequence>
<feature type="domain" description="Azaphilone pigments biosynthesis cluster protein L N-terminal" evidence="2">
    <location>
        <begin position="2"/>
        <end position="147"/>
    </location>
</feature>
<organism evidence="3 4">
    <name type="scientific">Achaetomium macrosporum</name>
    <dbReference type="NCBI Taxonomy" id="79813"/>
    <lineage>
        <taxon>Eukaryota</taxon>
        <taxon>Fungi</taxon>
        <taxon>Dikarya</taxon>
        <taxon>Ascomycota</taxon>
        <taxon>Pezizomycotina</taxon>
        <taxon>Sordariomycetes</taxon>
        <taxon>Sordariomycetidae</taxon>
        <taxon>Sordariales</taxon>
        <taxon>Chaetomiaceae</taxon>
        <taxon>Achaetomium</taxon>
    </lineage>
</organism>
<evidence type="ECO:0000259" key="2">
    <source>
        <dbReference type="Pfam" id="PF17111"/>
    </source>
</evidence>
<gene>
    <name evidence="3" type="ORF">C8A03DRAFT_11430</name>
</gene>
<dbReference type="Pfam" id="PF17111">
    <property type="entry name" value="PigL_N"/>
    <property type="match status" value="1"/>
</dbReference>
<keyword evidence="4" id="KW-1185">Reference proteome</keyword>
<dbReference type="InterPro" id="IPR031348">
    <property type="entry name" value="PigL_N"/>
</dbReference>
<name>A0AAN7HHJ3_9PEZI</name>
<feature type="coiled-coil region" evidence="1">
    <location>
        <begin position="25"/>
        <end position="52"/>
    </location>
</feature>